<dbReference type="InterPro" id="IPR051488">
    <property type="entry name" value="WD_repeat_striatin"/>
</dbReference>
<evidence type="ECO:0000259" key="9">
    <source>
        <dbReference type="Pfam" id="PF08232"/>
    </source>
</evidence>
<dbReference type="PROSITE" id="PS50082">
    <property type="entry name" value="WD_REPEATS_2"/>
    <property type="match status" value="4"/>
</dbReference>
<dbReference type="STRING" id="4846.A0A367KRD1"/>
<dbReference type="InterPro" id="IPR019775">
    <property type="entry name" value="WD40_repeat_CS"/>
</dbReference>
<organism evidence="10 11">
    <name type="scientific">Rhizopus stolonifer</name>
    <name type="common">Rhizopus nigricans</name>
    <dbReference type="NCBI Taxonomy" id="4846"/>
    <lineage>
        <taxon>Eukaryota</taxon>
        <taxon>Fungi</taxon>
        <taxon>Fungi incertae sedis</taxon>
        <taxon>Mucoromycota</taxon>
        <taxon>Mucoromycotina</taxon>
        <taxon>Mucoromycetes</taxon>
        <taxon>Mucorales</taxon>
        <taxon>Mucorineae</taxon>
        <taxon>Rhizopodaceae</taxon>
        <taxon>Rhizopus</taxon>
    </lineage>
</organism>
<dbReference type="EMBL" id="PJQM01000587">
    <property type="protein sequence ID" value="RCI04749.1"/>
    <property type="molecule type" value="Genomic_DNA"/>
</dbReference>
<dbReference type="PROSITE" id="PS50294">
    <property type="entry name" value="WD_REPEATS_REGION"/>
    <property type="match status" value="4"/>
</dbReference>
<feature type="region of interest" description="Disordered" evidence="8">
    <location>
        <begin position="231"/>
        <end position="257"/>
    </location>
</feature>
<dbReference type="InterPro" id="IPR036322">
    <property type="entry name" value="WD40_repeat_dom_sf"/>
</dbReference>
<dbReference type="OrthoDB" id="727118at2759"/>
<keyword evidence="2 6" id="KW-0853">WD repeat</keyword>
<feature type="region of interest" description="Disordered" evidence="8">
    <location>
        <begin position="143"/>
        <end position="183"/>
    </location>
</feature>
<feature type="repeat" description="WD" evidence="6">
    <location>
        <begin position="266"/>
        <end position="300"/>
    </location>
</feature>
<accession>A0A367KRD1</accession>
<feature type="repeat" description="WD" evidence="6">
    <location>
        <begin position="321"/>
        <end position="354"/>
    </location>
</feature>
<protein>
    <recommendedName>
        <fullName evidence="9">Striatin N-terminal domain-containing protein</fullName>
    </recommendedName>
</protein>
<dbReference type="PROSITE" id="PS00678">
    <property type="entry name" value="WD_REPEATS_1"/>
    <property type="match status" value="3"/>
</dbReference>
<name>A0A367KRD1_RHIST</name>
<evidence type="ECO:0000256" key="1">
    <source>
        <dbReference type="ARBA" id="ARBA00009616"/>
    </source>
</evidence>
<dbReference type="CDD" id="cd00200">
    <property type="entry name" value="WD40"/>
    <property type="match status" value="1"/>
</dbReference>
<feature type="repeat" description="WD" evidence="6">
    <location>
        <begin position="374"/>
        <end position="415"/>
    </location>
</feature>
<dbReference type="PANTHER" id="PTHR15653">
    <property type="entry name" value="STRIATIN"/>
    <property type="match status" value="1"/>
</dbReference>
<feature type="repeat" description="WD" evidence="6">
    <location>
        <begin position="521"/>
        <end position="562"/>
    </location>
</feature>
<dbReference type="AlphaFoldDB" id="A0A367KRD1"/>
<dbReference type="Proteomes" id="UP000253551">
    <property type="component" value="Unassembled WGS sequence"/>
</dbReference>
<dbReference type="Gene3D" id="2.130.10.10">
    <property type="entry name" value="YVTN repeat-like/Quinoprotein amine dehydrogenase"/>
    <property type="match status" value="2"/>
</dbReference>
<evidence type="ECO:0000313" key="10">
    <source>
        <dbReference type="EMBL" id="RCI04749.1"/>
    </source>
</evidence>
<dbReference type="PANTHER" id="PTHR15653:SF0">
    <property type="entry name" value="CONNECTOR OF KINASE TO AP-1, ISOFORM E"/>
    <property type="match status" value="1"/>
</dbReference>
<evidence type="ECO:0000256" key="4">
    <source>
        <dbReference type="ARBA" id="ARBA00022860"/>
    </source>
</evidence>
<dbReference type="GO" id="GO:0005516">
    <property type="term" value="F:calmodulin binding"/>
    <property type="evidence" value="ECO:0007669"/>
    <property type="project" value="UniProtKB-KW"/>
</dbReference>
<dbReference type="InterPro" id="IPR015943">
    <property type="entry name" value="WD40/YVTN_repeat-like_dom_sf"/>
</dbReference>
<gene>
    <name evidence="10" type="ORF">CU098_009782</name>
</gene>
<sequence>MSEPATSEYTLPSVLYYLQKEWRNFEREKNEWTIERAELKARIALLEGERRGIENSKVVLMKRVKMLEYALRQERKIHTKEEPVGQENHNTAPSDTTIQDDQNNNKLREKSKHLLTSCLEEINYLTSIPTKLALTHALSADPVKLSRTDSAKRAPVSNRSQKPVVQRTPSPKRTPSPPKEEIQIPENVDEVAMVNNKSPDNKEISEEIQEKFHISEDKVMKLMKNVNKGTKENSLAGDLDPNQIRELSDGRQPKNQQKVWKNRATIKGHLDSVRSVCFHPKEMIAASGSDDGTVKIWNLKRIASKDGKKGSFEEADPSITFRGHTSIITSVRISSEQNRVYSSSLDSTIRAWKLPPEECGPFSPVDPSLNLATYVGHTDAIWDFKLSPFNHLLASASADGTIKMWDTQSTGSLLKSTWTFDGMSSHESSKEKVSPTSLDFCQFDPNKLAASFVNAKIRLYDIETGQPVVTLKNSDETFDNTRTTQINRIVTHPTLPLIISAHEDRHIKIFDVKSGECIQKLSGHLDAVTSLDIDPMGNTLVSGGHDSAIRIWNLQTFTNEQEFSAHRRKGDEGVLSVRFHPSYPWMLSGGADGIIKIYHFG</sequence>
<dbReference type="InterPro" id="IPR001680">
    <property type="entry name" value="WD40_rpt"/>
</dbReference>
<dbReference type="Pfam" id="PF08232">
    <property type="entry name" value="Striatin"/>
    <property type="match status" value="1"/>
</dbReference>
<keyword evidence="3" id="KW-0677">Repeat</keyword>
<comment type="caution">
    <text evidence="10">The sequence shown here is derived from an EMBL/GenBank/DDBJ whole genome shotgun (WGS) entry which is preliminary data.</text>
</comment>
<comment type="similarity">
    <text evidence="1">Belongs to the WD repeat striatin family.</text>
</comment>
<keyword evidence="5 7" id="KW-0175">Coiled coil</keyword>
<dbReference type="SUPFAM" id="SSF50978">
    <property type="entry name" value="WD40 repeat-like"/>
    <property type="match status" value="1"/>
</dbReference>
<dbReference type="InterPro" id="IPR020472">
    <property type="entry name" value="WD40_PAC1"/>
</dbReference>
<keyword evidence="11" id="KW-1185">Reference proteome</keyword>
<evidence type="ECO:0000256" key="5">
    <source>
        <dbReference type="ARBA" id="ARBA00023054"/>
    </source>
</evidence>
<evidence type="ECO:0000256" key="2">
    <source>
        <dbReference type="ARBA" id="ARBA00022574"/>
    </source>
</evidence>
<dbReference type="Pfam" id="PF00400">
    <property type="entry name" value="WD40"/>
    <property type="match status" value="5"/>
</dbReference>
<feature type="region of interest" description="Disordered" evidence="8">
    <location>
        <begin position="78"/>
        <end position="103"/>
    </location>
</feature>
<feature type="domain" description="Striatin N-terminal" evidence="9">
    <location>
        <begin position="10"/>
        <end position="129"/>
    </location>
</feature>
<feature type="coiled-coil region" evidence="7">
    <location>
        <begin position="29"/>
        <end position="56"/>
    </location>
</feature>
<feature type="compositionally biased region" description="Polar residues" evidence="8">
    <location>
        <begin position="87"/>
        <end position="103"/>
    </location>
</feature>
<reference evidence="10 11" key="1">
    <citation type="journal article" date="2018" name="G3 (Bethesda)">
        <title>Phylogenetic and Phylogenomic Definition of Rhizopus Species.</title>
        <authorList>
            <person name="Gryganskyi A.P."/>
            <person name="Golan J."/>
            <person name="Dolatabadi S."/>
            <person name="Mondo S."/>
            <person name="Robb S."/>
            <person name="Idnurm A."/>
            <person name="Muszewska A."/>
            <person name="Steczkiewicz K."/>
            <person name="Masonjones S."/>
            <person name="Liao H.L."/>
            <person name="Gajdeczka M.T."/>
            <person name="Anike F."/>
            <person name="Vuek A."/>
            <person name="Anishchenko I.M."/>
            <person name="Voigt K."/>
            <person name="de Hoog G.S."/>
            <person name="Smith M.E."/>
            <person name="Heitman J."/>
            <person name="Vilgalys R."/>
            <person name="Stajich J.E."/>
        </authorList>
    </citation>
    <scope>NUCLEOTIDE SEQUENCE [LARGE SCALE GENOMIC DNA]</scope>
    <source>
        <strain evidence="10 11">LSU 92-RS-03</strain>
    </source>
</reference>
<evidence type="ECO:0000256" key="8">
    <source>
        <dbReference type="SAM" id="MobiDB-lite"/>
    </source>
</evidence>
<evidence type="ECO:0000313" key="11">
    <source>
        <dbReference type="Proteomes" id="UP000253551"/>
    </source>
</evidence>
<evidence type="ECO:0000256" key="6">
    <source>
        <dbReference type="PROSITE-ProRule" id="PRU00221"/>
    </source>
</evidence>
<dbReference type="Gene3D" id="1.20.5.300">
    <property type="match status" value="1"/>
</dbReference>
<dbReference type="PRINTS" id="PR00320">
    <property type="entry name" value="GPROTEINBRPT"/>
</dbReference>
<keyword evidence="4" id="KW-0112">Calmodulin-binding</keyword>
<proteinExistence type="inferred from homology"/>
<evidence type="ECO:0000256" key="7">
    <source>
        <dbReference type="SAM" id="Coils"/>
    </source>
</evidence>
<dbReference type="SMART" id="SM00320">
    <property type="entry name" value="WD40"/>
    <property type="match status" value="7"/>
</dbReference>
<dbReference type="InterPro" id="IPR013258">
    <property type="entry name" value="Striatin_N"/>
</dbReference>
<evidence type="ECO:0000256" key="3">
    <source>
        <dbReference type="ARBA" id="ARBA00022737"/>
    </source>
</evidence>